<reference evidence="2" key="1">
    <citation type="submission" date="2021-05" db="EMBL/GenBank/DDBJ databases">
        <authorList>
            <person name="Alioto T."/>
            <person name="Alioto T."/>
            <person name="Gomez Garrido J."/>
        </authorList>
    </citation>
    <scope>NUCLEOTIDE SEQUENCE</scope>
</reference>
<sequence>MLSPLESTLTVSYLPSGRGETGEKRRRGQRMGGMEERERGRGGMEERKTGRGETRICFDNIIYLTGEERREGRGGKRGAGDRGRVEGSEMDCGESIMTSPQPPTGERK</sequence>
<feature type="region of interest" description="Disordered" evidence="1">
    <location>
        <begin position="1"/>
        <end position="52"/>
    </location>
</feature>
<protein>
    <submittedName>
        <fullName evidence="2">Uncharacterized protein</fullName>
    </submittedName>
</protein>
<accession>A0A8D9BIW2</accession>
<name>A0A8D9BIW2_9HEMI</name>
<organism evidence="2">
    <name type="scientific">Cacopsylla melanoneura</name>
    <dbReference type="NCBI Taxonomy" id="428564"/>
    <lineage>
        <taxon>Eukaryota</taxon>
        <taxon>Metazoa</taxon>
        <taxon>Ecdysozoa</taxon>
        <taxon>Arthropoda</taxon>
        <taxon>Hexapoda</taxon>
        <taxon>Insecta</taxon>
        <taxon>Pterygota</taxon>
        <taxon>Neoptera</taxon>
        <taxon>Paraneoptera</taxon>
        <taxon>Hemiptera</taxon>
        <taxon>Sternorrhyncha</taxon>
        <taxon>Psylloidea</taxon>
        <taxon>Psyllidae</taxon>
        <taxon>Psyllinae</taxon>
        <taxon>Cacopsylla</taxon>
    </lineage>
</organism>
<proteinExistence type="predicted"/>
<dbReference type="EMBL" id="HBUF01635050">
    <property type="protein sequence ID" value="CAG6783924.1"/>
    <property type="molecule type" value="Transcribed_RNA"/>
</dbReference>
<evidence type="ECO:0000313" key="2">
    <source>
        <dbReference type="EMBL" id="CAG6783924.1"/>
    </source>
</evidence>
<feature type="compositionally biased region" description="Basic and acidic residues" evidence="1">
    <location>
        <begin position="69"/>
        <end position="87"/>
    </location>
</feature>
<feature type="compositionally biased region" description="Polar residues" evidence="1">
    <location>
        <begin position="1"/>
        <end position="13"/>
    </location>
</feature>
<feature type="region of interest" description="Disordered" evidence="1">
    <location>
        <begin position="69"/>
        <end position="108"/>
    </location>
</feature>
<evidence type="ECO:0000256" key="1">
    <source>
        <dbReference type="SAM" id="MobiDB-lite"/>
    </source>
</evidence>
<dbReference type="AlphaFoldDB" id="A0A8D9BIW2"/>
<feature type="compositionally biased region" description="Basic and acidic residues" evidence="1">
    <location>
        <begin position="33"/>
        <end position="52"/>
    </location>
</feature>